<organism evidence="6 7">
    <name type="scientific">Jiangella alba</name>
    <dbReference type="NCBI Taxonomy" id="561176"/>
    <lineage>
        <taxon>Bacteria</taxon>
        <taxon>Bacillati</taxon>
        <taxon>Actinomycetota</taxon>
        <taxon>Actinomycetes</taxon>
        <taxon>Jiangellales</taxon>
        <taxon>Jiangellaceae</taxon>
        <taxon>Jiangella</taxon>
    </lineage>
</organism>
<evidence type="ECO:0000313" key="6">
    <source>
        <dbReference type="EMBL" id="SEE90833.1"/>
    </source>
</evidence>
<dbReference type="SUPFAM" id="SSF48208">
    <property type="entry name" value="Six-hairpin glycosidases"/>
    <property type="match status" value="1"/>
</dbReference>
<dbReference type="STRING" id="561176.SAMN04488561_3297"/>
<protein>
    <submittedName>
        <fullName evidence="6">NPCBM-associated, NEW3 domain of alpha-galactosidase</fullName>
    </submittedName>
</protein>
<dbReference type="InterPro" id="IPR013320">
    <property type="entry name" value="ConA-like_dom_sf"/>
</dbReference>
<reference evidence="7" key="1">
    <citation type="submission" date="2016-10" db="EMBL/GenBank/DDBJ databases">
        <authorList>
            <person name="Varghese N."/>
            <person name="Submissions S."/>
        </authorList>
    </citation>
    <scope>NUCLEOTIDE SEQUENCE [LARGE SCALE GENOMIC DNA]</scope>
    <source>
        <strain evidence="7">DSM 45237</strain>
    </source>
</reference>
<dbReference type="SMART" id="SM00560">
    <property type="entry name" value="LamGL"/>
    <property type="match status" value="2"/>
</dbReference>
<evidence type="ECO:0000256" key="4">
    <source>
        <dbReference type="SAM" id="SignalP"/>
    </source>
</evidence>
<keyword evidence="2" id="KW-1015">Disulfide bond</keyword>
<dbReference type="PANTHER" id="PTHR47635">
    <property type="entry name" value="CUB DOMAIN-CONTAINING PROTEIN"/>
    <property type="match status" value="1"/>
</dbReference>
<evidence type="ECO:0000256" key="3">
    <source>
        <dbReference type="SAM" id="MobiDB-lite"/>
    </source>
</evidence>
<dbReference type="InterPro" id="IPR012341">
    <property type="entry name" value="6hp_glycosidase-like_sf"/>
</dbReference>
<dbReference type="EMBL" id="FNUC01000003">
    <property type="protein sequence ID" value="SEE90833.1"/>
    <property type="molecule type" value="Genomic_DNA"/>
</dbReference>
<dbReference type="Proteomes" id="UP000181980">
    <property type="component" value="Unassembled WGS sequence"/>
</dbReference>
<dbReference type="PANTHER" id="PTHR47635:SF2">
    <property type="entry name" value="LAMG-LIKE JELLYROLL FOLD DOMAIN-CONTAINING PROTEIN"/>
    <property type="match status" value="1"/>
</dbReference>
<evidence type="ECO:0000256" key="1">
    <source>
        <dbReference type="ARBA" id="ARBA00022729"/>
    </source>
</evidence>
<feature type="region of interest" description="Disordered" evidence="3">
    <location>
        <begin position="33"/>
        <end position="67"/>
    </location>
</feature>
<name>A0A1H5MNP0_9ACTN</name>
<proteinExistence type="predicted"/>
<accession>A0A1H5MNP0</accession>
<dbReference type="Gene3D" id="2.60.40.10">
    <property type="entry name" value="Immunoglobulins"/>
    <property type="match status" value="1"/>
</dbReference>
<dbReference type="SUPFAM" id="SSF49899">
    <property type="entry name" value="Concanavalin A-like lectins/glucanases"/>
    <property type="match status" value="2"/>
</dbReference>
<dbReference type="InterPro" id="IPR013783">
    <property type="entry name" value="Ig-like_fold"/>
</dbReference>
<dbReference type="InterPro" id="IPR006558">
    <property type="entry name" value="LamG-like"/>
</dbReference>
<sequence>MFSISPVRRAAAIVVAGLMATALGTVGAGWAVTPSGGGQPDHPEPAVPAAPPLGGDLRPQALPSTTPAERVEGALTLPEHYAGRVDHALEQGDDHWGERLLDLPNGATLDNVKRLLVPANHGGPTVAESPWYYLPFTYPAPDPHEWSAQRDFSLHVADGSELLSQWSDERASQRVRFAVGPDGDELFGAAEARSDEPELRDGYLPILVNRYTDAQGVAYERESFTATLEPGGPLVNLIRFTADASGADAVDGHLRVTVETAGVDGAVARDGRVTVGDEVILAYSGDAAWASPWLDVDLDLSAGPASVYLIVANEPAALPGVQASPAVYEQTREQVSEYWRTLLESGSEIELPESYAADAMRNTLLNNLMMGFNLTVGNPYEGTSDTFAFVPEVAATVTSLGDFGYEDRFRENLDELMDRGQGSAFFTTWERGIKLQLAANHYLQTKDGSLIEERLETFESWLAEFASQRDADPHGLLAKARYASDIPEPVYGIHHQSEAWRGIRDMGVALRLMGRTAEADAFTQEADELQGALVDAIDRSKTTLPDGSIFVPIGLLHDNPEQPYERLTDTTLGSYWNLIMPYALATGVLPPDGPTATGLREYLNRHGSMFLGMVRFNLAGGDPGVCHTKGAPWWPSSPGYKSTGIDQQYGYSLGRFLADSEDADRLGLSFYGMLAHNFTPNTFVAGEGATLSPCPQLGEYYRSQYWPPLSPNNATYLKALRLMLVREDVDAAGLPTELHIAPATPREWLRDGERIAVRDLPSSFGPIAFEVTSSLEDGHVTARIEPPAVEEGRATAAEVTVHLRAPAGHRLTGVTVDGEQVPFDAASESVRLGAAREPVTLEASYEDAPVSSDAYAAVATADTERTLVEPGETVELELDVETLGLNKVRGLVDVDVPAGWTASRTKLRFDVDSAGELAWTRLPLTVTVPHDAAPGSYELTFVSKPYRGTEQTTSVDLRVAVPADGTYADLVERAQPVGFWRFDETSADEAVADASGSGNMGEFRGQVETSAPGALAGDPSSAVGLVNGYVEIPDSSSLSLTGPYTLEAWVNVRAGGQQSLVEKYQSDQCLPSRDGYGVRLVAGNKLQPFSIGGDQLRVGAASERSVRQTVWQHVASVYDGTTLRTYIDGRLQSETPLTTAPTDGSGSLKIGARGDAAGDLFEGWIDEVAVYDTALSADQLDAHYVKGVLGTPGERDVAAAKPAAADLAEAPQAGAQAAPGEYTAQVLADEPVGYWRLGESSGTAAQDASGLSNHGTHTGAVMPGLPGALDGDPDTAAELMGGYVSVSDSGSLSPTGPFTLEAWVNLNDVCTQQGVVEKYDAPAFNGYLMRVTPGGRLSAFTLGGEGQAAAVTGQSVVMPGEWHHVVAVYDGTSLSVYLDGELDGSVATSIDPLDGLADLKLGARGDDAAERLRGGLDEVAVYDHALTAERIQHHYTLGRRPDAGG</sequence>
<keyword evidence="1 4" id="KW-0732">Signal</keyword>
<feature type="chain" id="PRO_5039275466" evidence="4">
    <location>
        <begin position="28"/>
        <end position="1445"/>
    </location>
</feature>
<feature type="signal peptide" evidence="4">
    <location>
        <begin position="1"/>
        <end position="27"/>
    </location>
</feature>
<keyword evidence="7" id="KW-1185">Reference proteome</keyword>
<evidence type="ECO:0000256" key="2">
    <source>
        <dbReference type="ARBA" id="ARBA00023157"/>
    </source>
</evidence>
<feature type="domain" description="LamG-like jellyroll fold" evidence="5">
    <location>
        <begin position="1296"/>
        <end position="1429"/>
    </location>
</feature>
<dbReference type="GO" id="GO:0005975">
    <property type="term" value="P:carbohydrate metabolic process"/>
    <property type="evidence" value="ECO:0007669"/>
    <property type="project" value="InterPro"/>
</dbReference>
<dbReference type="Gene3D" id="1.50.10.10">
    <property type="match status" value="1"/>
</dbReference>
<dbReference type="Gene3D" id="2.60.120.200">
    <property type="match status" value="2"/>
</dbReference>
<dbReference type="InterPro" id="IPR018905">
    <property type="entry name" value="A-galactase_NEW3"/>
</dbReference>
<dbReference type="Pfam" id="PF13385">
    <property type="entry name" value="Laminin_G_3"/>
    <property type="match status" value="2"/>
</dbReference>
<dbReference type="InterPro" id="IPR008928">
    <property type="entry name" value="6-hairpin_glycosidase_sf"/>
</dbReference>
<evidence type="ECO:0000259" key="5">
    <source>
        <dbReference type="SMART" id="SM00560"/>
    </source>
</evidence>
<gene>
    <name evidence="6" type="ORF">SAMN04488561_3297</name>
</gene>
<dbReference type="Pfam" id="PF10633">
    <property type="entry name" value="NPCBM_assoc"/>
    <property type="match status" value="1"/>
</dbReference>
<feature type="domain" description="LamG-like jellyroll fold" evidence="5">
    <location>
        <begin position="1042"/>
        <end position="1178"/>
    </location>
</feature>
<evidence type="ECO:0000313" key="7">
    <source>
        <dbReference type="Proteomes" id="UP000181980"/>
    </source>
</evidence>